<accession>A0A6F8V9C2</accession>
<dbReference type="RefSeq" id="WP_173059211.1">
    <property type="nucleotide sequence ID" value="NZ_AP022853.1"/>
</dbReference>
<feature type="binding site" evidence="7">
    <location>
        <position position="152"/>
    </location>
    <ligand>
        <name>carbamoyl phosphate</name>
        <dbReference type="ChEBI" id="CHEBI:58228"/>
    </ligand>
</feature>
<dbReference type="PRINTS" id="PR00101">
    <property type="entry name" value="ATCASE"/>
</dbReference>
<reference evidence="11" key="1">
    <citation type="submission" date="2020-03" db="EMBL/GenBank/DDBJ databases">
        <title>Complete genome sequence of sulfur-oxidizing bacterium skT11.</title>
        <authorList>
            <person name="Kanda M."/>
            <person name="Kojima H."/>
            <person name="Fukui M."/>
        </authorList>
    </citation>
    <scope>NUCLEOTIDE SEQUENCE [LARGE SCALE GENOMIC DNA]</scope>
    <source>
        <strain evidence="11">skT11</strain>
    </source>
</reference>
<evidence type="ECO:0000256" key="6">
    <source>
        <dbReference type="ARBA" id="ARBA00048859"/>
    </source>
</evidence>
<dbReference type="GO" id="GO:0044205">
    <property type="term" value="P:'de novo' UMP biosynthetic process"/>
    <property type="evidence" value="ECO:0007669"/>
    <property type="project" value="UniProtKB-UniRule"/>
</dbReference>
<dbReference type="InterPro" id="IPR006130">
    <property type="entry name" value="Asp/Orn_carbamoylTrfase"/>
</dbReference>
<keyword evidence="4 7" id="KW-0665">Pyrimidine biosynthesis</keyword>
<dbReference type="Gene3D" id="3.40.50.1370">
    <property type="entry name" value="Aspartate/ornithine carbamoyltransferase"/>
    <property type="match status" value="2"/>
</dbReference>
<dbReference type="SUPFAM" id="SSF53671">
    <property type="entry name" value="Aspartate/ornithine carbamoyltransferase"/>
    <property type="match status" value="1"/>
</dbReference>
<dbReference type="PANTHER" id="PTHR45753">
    <property type="entry name" value="ORNITHINE CARBAMOYLTRANSFERASE, MITOCHONDRIAL"/>
    <property type="match status" value="1"/>
</dbReference>
<dbReference type="HAMAP" id="MF_00001">
    <property type="entry name" value="Asp_carb_tr"/>
    <property type="match status" value="1"/>
</dbReference>
<evidence type="ECO:0000256" key="5">
    <source>
        <dbReference type="ARBA" id="ARBA00043884"/>
    </source>
</evidence>
<feature type="binding site" evidence="7">
    <location>
        <position position="237"/>
    </location>
    <ligand>
        <name>L-aspartate</name>
        <dbReference type="ChEBI" id="CHEBI:29991"/>
    </ligand>
</feature>
<evidence type="ECO:0000256" key="2">
    <source>
        <dbReference type="ARBA" id="ARBA00008896"/>
    </source>
</evidence>
<organism evidence="10 11">
    <name type="scientific">Sulfurimicrobium lacus</name>
    <dbReference type="NCBI Taxonomy" id="2715678"/>
    <lineage>
        <taxon>Bacteria</taxon>
        <taxon>Pseudomonadati</taxon>
        <taxon>Pseudomonadota</taxon>
        <taxon>Betaproteobacteria</taxon>
        <taxon>Nitrosomonadales</taxon>
        <taxon>Sulfuricellaceae</taxon>
        <taxon>Sulfurimicrobium</taxon>
    </lineage>
</organism>
<keyword evidence="3 7" id="KW-0808">Transferase</keyword>
<dbReference type="GO" id="GO:0006520">
    <property type="term" value="P:amino acid metabolic process"/>
    <property type="evidence" value="ECO:0007669"/>
    <property type="project" value="InterPro"/>
</dbReference>
<evidence type="ECO:0000313" key="10">
    <source>
        <dbReference type="EMBL" id="BCB25369.1"/>
    </source>
</evidence>
<dbReference type="Proteomes" id="UP000502260">
    <property type="component" value="Chromosome"/>
</dbReference>
<feature type="binding site" evidence="7">
    <location>
        <position position="69"/>
    </location>
    <ligand>
        <name>carbamoyl phosphate</name>
        <dbReference type="ChEBI" id="CHEBI:58228"/>
    </ligand>
</feature>
<comment type="function">
    <text evidence="5 7">Catalyzes the condensation of carbamoyl phosphate and aspartate to form carbamoyl aspartate and inorganic phosphate, the committed step in the de novo pyrimidine nucleotide biosynthesis pathway.</text>
</comment>
<dbReference type="InterPro" id="IPR006132">
    <property type="entry name" value="Asp/Orn_carbamoyltranf_P-bd"/>
</dbReference>
<evidence type="ECO:0000256" key="4">
    <source>
        <dbReference type="ARBA" id="ARBA00022975"/>
    </source>
</evidence>
<dbReference type="InterPro" id="IPR036901">
    <property type="entry name" value="Asp/Orn_carbamoylTrfase_sf"/>
</dbReference>
<dbReference type="FunFam" id="3.40.50.1370:FF:000007">
    <property type="entry name" value="Aspartate carbamoyltransferase"/>
    <property type="match status" value="1"/>
</dbReference>
<feature type="binding site" evidence="7">
    <location>
        <position position="182"/>
    </location>
    <ligand>
        <name>L-aspartate</name>
        <dbReference type="ChEBI" id="CHEBI:29991"/>
    </ligand>
</feature>
<feature type="binding site" evidence="7">
    <location>
        <position position="278"/>
    </location>
    <ligand>
        <name>carbamoyl phosphate</name>
        <dbReference type="ChEBI" id="CHEBI:58228"/>
    </ligand>
</feature>
<evidence type="ECO:0000313" key="11">
    <source>
        <dbReference type="Proteomes" id="UP000502260"/>
    </source>
</evidence>
<dbReference type="GO" id="GO:0004070">
    <property type="term" value="F:aspartate carbamoyltransferase activity"/>
    <property type="evidence" value="ECO:0007669"/>
    <property type="project" value="UniProtKB-UniRule"/>
</dbReference>
<feature type="domain" description="Aspartate/ornithine carbamoyltransferase Asp/Orn-binding" evidence="8">
    <location>
        <begin position="169"/>
        <end position="315"/>
    </location>
</feature>
<dbReference type="InterPro" id="IPR002082">
    <property type="entry name" value="Asp_carbamoyltransf"/>
</dbReference>
<evidence type="ECO:0000256" key="1">
    <source>
        <dbReference type="ARBA" id="ARBA00004852"/>
    </source>
</evidence>
<feature type="domain" description="Aspartate/ornithine carbamoyltransferase carbamoyl-P binding" evidence="9">
    <location>
        <begin position="17"/>
        <end position="161"/>
    </location>
</feature>
<dbReference type="PROSITE" id="PS00097">
    <property type="entry name" value="CARBAMOYLTRANSFERASE"/>
    <property type="match status" value="1"/>
</dbReference>
<dbReference type="EC" id="2.1.3.2" evidence="7"/>
<feature type="binding site" evidence="7">
    <location>
        <position position="279"/>
    </location>
    <ligand>
        <name>carbamoyl phosphate</name>
        <dbReference type="ChEBI" id="CHEBI:58228"/>
    </ligand>
</feature>
<dbReference type="NCBIfam" id="NF002032">
    <property type="entry name" value="PRK00856.1"/>
    <property type="match status" value="1"/>
</dbReference>
<name>A0A6F8V9C2_9PROT</name>
<dbReference type="AlphaFoldDB" id="A0A6F8V9C2"/>
<feature type="binding site" evidence="7">
    <location>
        <position position="97"/>
    </location>
    <ligand>
        <name>L-aspartate</name>
        <dbReference type="ChEBI" id="CHEBI:29991"/>
    </ligand>
</feature>
<comment type="catalytic activity">
    <reaction evidence="6 7">
        <text>carbamoyl phosphate + L-aspartate = N-carbamoyl-L-aspartate + phosphate + H(+)</text>
        <dbReference type="Rhea" id="RHEA:20013"/>
        <dbReference type="ChEBI" id="CHEBI:15378"/>
        <dbReference type="ChEBI" id="CHEBI:29991"/>
        <dbReference type="ChEBI" id="CHEBI:32814"/>
        <dbReference type="ChEBI" id="CHEBI:43474"/>
        <dbReference type="ChEBI" id="CHEBI:58228"/>
        <dbReference type="EC" id="2.1.3.2"/>
    </reaction>
</comment>
<protein>
    <recommendedName>
        <fullName evidence="7">Aspartate carbamoyltransferase</fullName>
        <ecNumber evidence="7">2.1.3.2</ecNumber>
    </recommendedName>
    <alternativeName>
        <fullName evidence="7">Aspartate transcarbamylase</fullName>
        <shortName evidence="7">ATCase</shortName>
    </alternativeName>
</protein>
<gene>
    <name evidence="7 10" type="primary">pyrB</name>
    <name evidence="10" type="ORF">SKTS_02550</name>
</gene>
<evidence type="ECO:0000259" key="8">
    <source>
        <dbReference type="Pfam" id="PF00185"/>
    </source>
</evidence>
<comment type="similarity">
    <text evidence="2 7">Belongs to the aspartate/ornithine carbamoyltransferase superfamily. ATCase family.</text>
</comment>
<dbReference type="GO" id="GO:0016597">
    <property type="term" value="F:amino acid binding"/>
    <property type="evidence" value="ECO:0007669"/>
    <property type="project" value="InterPro"/>
</dbReference>
<dbReference type="NCBIfam" id="TIGR00670">
    <property type="entry name" value="asp_carb_tr"/>
    <property type="match status" value="1"/>
</dbReference>
<dbReference type="EMBL" id="AP022853">
    <property type="protein sequence ID" value="BCB25369.1"/>
    <property type="molecule type" value="Genomic_DNA"/>
</dbReference>
<proteinExistence type="inferred from homology"/>
<comment type="subunit">
    <text evidence="7">Heterododecamer (2C3:3R2) of six catalytic PyrB chains organized as two trimers (C3), and six regulatory PyrI chains organized as three dimers (R2).</text>
</comment>
<evidence type="ECO:0000259" key="9">
    <source>
        <dbReference type="Pfam" id="PF02729"/>
    </source>
</evidence>
<dbReference type="GO" id="GO:0006207">
    <property type="term" value="P:'de novo' pyrimidine nucleobase biosynthetic process"/>
    <property type="evidence" value="ECO:0007669"/>
    <property type="project" value="InterPro"/>
</dbReference>
<dbReference type="UniPathway" id="UPA00070">
    <property type="reaction ID" value="UER00116"/>
</dbReference>
<evidence type="ECO:0000256" key="7">
    <source>
        <dbReference type="HAMAP-Rule" id="MF_00001"/>
    </source>
</evidence>
<dbReference type="PRINTS" id="PR00100">
    <property type="entry name" value="AOTCASE"/>
</dbReference>
<dbReference type="Pfam" id="PF00185">
    <property type="entry name" value="OTCace"/>
    <property type="match status" value="1"/>
</dbReference>
<feature type="binding site" evidence="7">
    <location>
        <position position="149"/>
    </location>
    <ligand>
        <name>carbamoyl phosphate</name>
        <dbReference type="ChEBI" id="CHEBI:58228"/>
    </ligand>
</feature>
<dbReference type="GO" id="GO:0005829">
    <property type="term" value="C:cytosol"/>
    <property type="evidence" value="ECO:0007669"/>
    <property type="project" value="TreeGrafter"/>
</dbReference>
<sequence>MAFLSNNPQLSQNGELQHLLTIEGLNAGMLRHILDTAESFVGVSERDVKKVPLLRGKAIFNLFFEPSTRTRTTFEIAAKRLSADVFNLNISASSQSKGETVLDTVDNLAAMQADMFIVRHAQSGAAHFIARHVAPHIHVINAGDGRHAHPTQGLLDMYTIRHYKKEFHNLRVAIVGDVLHSRVARSQIHALTTLGVPEVRVIAPKTLLPAQVERMGVQVYHDMKQGLKDVDVVIMLRLQNERMRGALLPSAQEYFKSYGLTQEKLALAKPDAIVMHPGPMNRGVEIDSNVADGKQSVILPQVTFGIAVRMAVMSILAGN</sequence>
<evidence type="ECO:0000256" key="3">
    <source>
        <dbReference type="ARBA" id="ARBA00022679"/>
    </source>
</evidence>
<dbReference type="KEGG" id="slac:SKTS_02550"/>
<dbReference type="PANTHER" id="PTHR45753:SF6">
    <property type="entry name" value="ASPARTATE CARBAMOYLTRANSFERASE"/>
    <property type="match status" value="1"/>
</dbReference>
<dbReference type="InterPro" id="IPR006131">
    <property type="entry name" value="Asp_carbamoyltransf_Asp/Orn-bd"/>
</dbReference>
<dbReference type="Pfam" id="PF02729">
    <property type="entry name" value="OTCace_N"/>
    <property type="match status" value="1"/>
</dbReference>
<feature type="binding site" evidence="7">
    <location>
        <position position="70"/>
    </location>
    <ligand>
        <name>carbamoyl phosphate</name>
        <dbReference type="ChEBI" id="CHEBI:58228"/>
    </ligand>
</feature>
<feature type="binding site" evidence="7">
    <location>
        <position position="119"/>
    </location>
    <ligand>
        <name>carbamoyl phosphate</name>
        <dbReference type="ChEBI" id="CHEBI:58228"/>
    </ligand>
</feature>
<keyword evidence="11" id="KW-1185">Reference proteome</keyword>
<comment type="pathway">
    <text evidence="1 7">Pyrimidine metabolism; UMP biosynthesis via de novo pathway; (S)-dihydroorotate from bicarbonate: step 2/3.</text>
</comment>